<reference evidence="1" key="1">
    <citation type="submission" date="2020-03" db="EMBL/GenBank/DDBJ databases">
        <title>Hybrid Assembly of Korean Phytophthora infestans isolates.</title>
        <authorList>
            <person name="Prokchorchik M."/>
            <person name="Lee Y."/>
            <person name="Seo J."/>
            <person name="Cho J.-H."/>
            <person name="Park Y.-E."/>
            <person name="Jang D.-C."/>
            <person name="Im J.-S."/>
            <person name="Choi J.-G."/>
            <person name="Park H.-J."/>
            <person name="Lee G.-B."/>
            <person name="Lee Y.-G."/>
            <person name="Hong S.-Y."/>
            <person name="Cho K."/>
            <person name="Sohn K.H."/>
        </authorList>
    </citation>
    <scope>NUCLEOTIDE SEQUENCE</scope>
    <source>
        <strain evidence="1">KR_2_A2</strain>
    </source>
</reference>
<name>A0A8S9TJ30_PHYIN</name>
<organism evidence="1 2">
    <name type="scientific">Phytophthora infestans</name>
    <name type="common">Potato late blight agent</name>
    <name type="synonym">Botrytis infestans</name>
    <dbReference type="NCBI Taxonomy" id="4787"/>
    <lineage>
        <taxon>Eukaryota</taxon>
        <taxon>Sar</taxon>
        <taxon>Stramenopiles</taxon>
        <taxon>Oomycota</taxon>
        <taxon>Peronosporomycetes</taxon>
        <taxon>Peronosporales</taxon>
        <taxon>Peronosporaceae</taxon>
        <taxon>Phytophthora</taxon>
    </lineage>
</organism>
<evidence type="ECO:0000313" key="1">
    <source>
        <dbReference type="EMBL" id="KAF4128966.1"/>
    </source>
</evidence>
<evidence type="ECO:0000313" key="2">
    <source>
        <dbReference type="Proteomes" id="UP000704712"/>
    </source>
</evidence>
<sequence>MTTSIVTVLLSAGSGNARFSSVSVTLLLEDRLNQVLHCELCAGARSSITNDYAVIVGSLLVICPLTLFQTDLAFFEVCADVDLSTRKRLLVSFGRAKSFDVVELIVVGTEAFESELHQDD</sequence>
<comment type="caution">
    <text evidence="1">The sequence shown here is derived from an EMBL/GenBank/DDBJ whole genome shotgun (WGS) entry which is preliminary data.</text>
</comment>
<dbReference type="Proteomes" id="UP000704712">
    <property type="component" value="Unassembled WGS sequence"/>
</dbReference>
<protein>
    <submittedName>
        <fullName evidence="1">Uncharacterized protein</fullName>
    </submittedName>
</protein>
<proteinExistence type="predicted"/>
<gene>
    <name evidence="1" type="ORF">GN958_ATG21841</name>
</gene>
<dbReference type="AlphaFoldDB" id="A0A8S9TJ30"/>
<accession>A0A8S9TJ30</accession>
<dbReference type="EMBL" id="JAACNO010003032">
    <property type="protein sequence ID" value="KAF4128966.1"/>
    <property type="molecule type" value="Genomic_DNA"/>
</dbReference>